<keyword evidence="4 6" id="KW-0493">Microtubule</keyword>
<dbReference type="AlphaFoldDB" id="A0A4U0XPJ2"/>
<evidence type="ECO:0000256" key="4">
    <source>
        <dbReference type="ARBA" id="ARBA00022701"/>
    </source>
</evidence>
<dbReference type="InterPro" id="IPR007259">
    <property type="entry name" value="GCP"/>
</dbReference>
<evidence type="ECO:0000313" key="10">
    <source>
        <dbReference type="Proteomes" id="UP000308768"/>
    </source>
</evidence>
<dbReference type="GO" id="GO:0005874">
    <property type="term" value="C:microtubule"/>
    <property type="evidence" value="ECO:0007669"/>
    <property type="project" value="UniProtKB-KW"/>
</dbReference>
<keyword evidence="3 6" id="KW-0963">Cytoplasm</keyword>
<dbReference type="InterPro" id="IPR042241">
    <property type="entry name" value="GCP_C_sf"/>
</dbReference>
<evidence type="ECO:0000313" key="9">
    <source>
        <dbReference type="EMBL" id="TKA79344.1"/>
    </source>
</evidence>
<organism evidence="9 10">
    <name type="scientific">Cryomyces minteri</name>
    <dbReference type="NCBI Taxonomy" id="331657"/>
    <lineage>
        <taxon>Eukaryota</taxon>
        <taxon>Fungi</taxon>
        <taxon>Dikarya</taxon>
        <taxon>Ascomycota</taxon>
        <taxon>Pezizomycotina</taxon>
        <taxon>Dothideomycetes</taxon>
        <taxon>Dothideomycetes incertae sedis</taxon>
        <taxon>Cryomyces</taxon>
    </lineage>
</organism>
<evidence type="ECO:0000256" key="5">
    <source>
        <dbReference type="ARBA" id="ARBA00023212"/>
    </source>
</evidence>
<comment type="caution">
    <text evidence="9">The sequence shown here is derived from an EMBL/GenBank/DDBJ whole genome shotgun (WGS) entry which is preliminary data.</text>
</comment>
<dbReference type="GO" id="GO:0000930">
    <property type="term" value="C:gamma-tubulin complex"/>
    <property type="evidence" value="ECO:0007669"/>
    <property type="project" value="TreeGrafter"/>
</dbReference>
<dbReference type="GO" id="GO:0007020">
    <property type="term" value="P:microtubule nucleation"/>
    <property type="evidence" value="ECO:0007669"/>
    <property type="project" value="InterPro"/>
</dbReference>
<dbReference type="OrthoDB" id="78652at2759"/>
<protein>
    <recommendedName>
        <fullName evidence="6">Spindle pole body component</fullName>
    </recommendedName>
</protein>
<evidence type="ECO:0000256" key="1">
    <source>
        <dbReference type="ARBA" id="ARBA00004267"/>
    </source>
</evidence>
<dbReference type="Gene3D" id="1.20.120.1900">
    <property type="entry name" value="Gamma-tubulin complex, C-terminal domain"/>
    <property type="match status" value="1"/>
</dbReference>
<dbReference type="PANTHER" id="PTHR19302">
    <property type="entry name" value="GAMMA TUBULIN COMPLEX PROTEIN"/>
    <property type="match status" value="1"/>
</dbReference>
<name>A0A4U0XPJ2_9PEZI</name>
<dbReference type="Pfam" id="PF04130">
    <property type="entry name" value="GCP_C_terminal"/>
    <property type="match status" value="1"/>
</dbReference>
<accession>A0A4U0XPJ2</accession>
<dbReference type="GO" id="GO:0044732">
    <property type="term" value="C:mitotic spindle pole body"/>
    <property type="evidence" value="ECO:0007669"/>
    <property type="project" value="TreeGrafter"/>
</dbReference>
<dbReference type="GO" id="GO:0043015">
    <property type="term" value="F:gamma-tubulin binding"/>
    <property type="evidence" value="ECO:0007669"/>
    <property type="project" value="InterPro"/>
</dbReference>
<dbReference type="GO" id="GO:0051321">
    <property type="term" value="P:meiotic cell cycle"/>
    <property type="evidence" value="ECO:0007669"/>
    <property type="project" value="TreeGrafter"/>
</dbReference>
<dbReference type="GO" id="GO:0031122">
    <property type="term" value="P:cytoplasmic microtubule organization"/>
    <property type="evidence" value="ECO:0007669"/>
    <property type="project" value="TreeGrafter"/>
</dbReference>
<dbReference type="GO" id="GO:0051011">
    <property type="term" value="F:microtubule minus-end binding"/>
    <property type="evidence" value="ECO:0007669"/>
    <property type="project" value="TreeGrafter"/>
</dbReference>
<dbReference type="PANTHER" id="PTHR19302:SF27">
    <property type="entry name" value="GAMMA-TUBULIN COMPLEX COMPONENT 4"/>
    <property type="match status" value="1"/>
</dbReference>
<evidence type="ECO:0000256" key="2">
    <source>
        <dbReference type="ARBA" id="ARBA00010337"/>
    </source>
</evidence>
<dbReference type="GO" id="GO:0000278">
    <property type="term" value="P:mitotic cell cycle"/>
    <property type="evidence" value="ECO:0007669"/>
    <property type="project" value="TreeGrafter"/>
</dbReference>
<reference evidence="9 10" key="1">
    <citation type="submission" date="2017-03" db="EMBL/GenBank/DDBJ databases">
        <title>Genomes of endolithic fungi from Antarctica.</title>
        <authorList>
            <person name="Coleine C."/>
            <person name="Masonjones S."/>
            <person name="Stajich J.E."/>
        </authorList>
    </citation>
    <scope>NUCLEOTIDE SEQUENCE [LARGE SCALE GENOMIC DNA]</scope>
    <source>
        <strain evidence="9 10">CCFEE 5187</strain>
    </source>
</reference>
<dbReference type="GO" id="GO:0051225">
    <property type="term" value="P:spindle assembly"/>
    <property type="evidence" value="ECO:0007669"/>
    <property type="project" value="TreeGrafter"/>
</dbReference>
<dbReference type="InterPro" id="IPR040457">
    <property type="entry name" value="GCP_C"/>
</dbReference>
<dbReference type="GO" id="GO:0000922">
    <property type="term" value="C:spindle pole"/>
    <property type="evidence" value="ECO:0007669"/>
    <property type="project" value="InterPro"/>
</dbReference>
<keyword evidence="5 6" id="KW-0206">Cytoskeleton</keyword>
<gene>
    <name evidence="9" type="ORF">B0A49_01701</name>
</gene>
<comment type="similarity">
    <text evidence="2 6">Belongs to the TUBGCP family.</text>
</comment>
<dbReference type="STRING" id="331657.A0A4U0XPJ2"/>
<keyword evidence="10" id="KW-1185">Reference proteome</keyword>
<comment type="subcellular location">
    <subcellularLocation>
        <location evidence="1 6">Cytoplasm</location>
        <location evidence="1 6">Cytoskeleton</location>
        <location evidence="1 6">Microtubule organizing center</location>
    </subcellularLocation>
</comment>
<sequence length="787" mass="87588">MLHEILLSLSGHPSSLLASATRDSKGHLAGDPFPLLLPPEAALLRSIAHLATLHRDLRDHASRISASHPSTICRATATSITSTQLARFQQKILDVESQILRKDASSVGAYNIVPLAGVVGEFEEWTRRMEWLMDIACFMLPLPSNDGHRQDTAQMPGSCSGAAIVDKLRQESQTGYPDIEDIALQLGKAAETAWLRQLSTWTLYGKLPAFGSQDFFVQKREEAGGVSESFYADSKLLPKFVLPQTASSILFIGKSLNHIKNSGHATKDYGPMSSTTSSLALVPMHLRHLSDLSFPLSSAQLARAISEIRQSVSRNSLQQLLPLEKILQLLSLLQEFFLLGRGEFAVTLIQEADEHVRSRYERTTHVAQSNVAAGLSRVVVKEGEVTATLARTWAALSTFMDENDAADESLDLARDLIHLSVSKPSTTRLATHERSKEGVDGTPRLADVAFNDVLFSTPTKLTLDVSSPLDLFMTASDLEMYTTINSYLLAIRRAHLHLAHLWRQTSLRRDHPAPLGPPYSSAQSGKEKLHRMRERARSRRLEMRKVWATCGAAVFLLSETAGYLEGEVVQESWKHFHTWIVGPRRSSEVNRPEASMLSDEEADEGIWASTRDPSIRKRLPKPGELRTPSERASHDLEVLAAAHRRFLAALSHAVLLTDLPYTKALRIFIAHTDQLVAYITRLQTVQQNRDLEEDDGVVDALADYSKEEKDITLELDRSRKRVDSGMRDLVKRLRELDVERIGAERFVDGAAGEEGAYVPWRVGGVERLLMKLDFGRLADGEEGFDDR</sequence>
<dbReference type="InterPro" id="IPR041470">
    <property type="entry name" value="GCP_N"/>
</dbReference>
<dbReference type="Pfam" id="PF17681">
    <property type="entry name" value="GCP_N_terminal"/>
    <property type="match status" value="1"/>
</dbReference>
<evidence type="ECO:0000259" key="8">
    <source>
        <dbReference type="Pfam" id="PF17681"/>
    </source>
</evidence>
<evidence type="ECO:0000259" key="7">
    <source>
        <dbReference type="Pfam" id="PF04130"/>
    </source>
</evidence>
<dbReference type="Proteomes" id="UP000308768">
    <property type="component" value="Unassembled WGS sequence"/>
</dbReference>
<evidence type="ECO:0000256" key="3">
    <source>
        <dbReference type="ARBA" id="ARBA00022490"/>
    </source>
</evidence>
<feature type="domain" description="Gamma tubulin complex component protein N-terminal" evidence="8">
    <location>
        <begin position="2"/>
        <end position="320"/>
    </location>
</feature>
<evidence type="ECO:0000256" key="6">
    <source>
        <dbReference type="RuleBase" id="RU363050"/>
    </source>
</evidence>
<dbReference type="EMBL" id="NAJN01000103">
    <property type="protein sequence ID" value="TKA79344.1"/>
    <property type="molecule type" value="Genomic_DNA"/>
</dbReference>
<proteinExistence type="inferred from homology"/>
<feature type="domain" description="Gamma tubulin complex component C-terminal" evidence="7">
    <location>
        <begin position="330"/>
        <end position="774"/>
    </location>
</feature>